<evidence type="ECO:0000313" key="7">
    <source>
        <dbReference type="Proteomes" id="UP000250928"/>
    </source>
</evidence>
<dbReference type="PANTHER" id="PTHR42988">
    <property type="entry name" value="PHOSPHOHYDROLASE"/>
    <property type="match status" value="1"/>
</dbReference>
<dbReference type="InterPro" id="IPR026575">
    <property type="entry name" value="GpdQ/CpdA-like"/>
</dbReference>
<comment type="caution">
    <text evidence="6">The sequence shown here is derived from an EMBL/GenBank/DDBJ whole genome shotgun (WGS) entry which is preliminary data.</text>
</comment>
<keyword evidence="1" id="KW-0479">Metal-binding</keyword>
<dbReference type="PANTHER" id="PTHR42988:SF2">
    <property type="entry name" value="CYCLIC NUCLEOTIDE PHOSPHODIESTERASE CBUA0032-RELATED"/>
    <property type="match status" value="1"/>
</dbReference>
<feature type="domain" description="Calcineurin-like phosphoesterase" evidence="5">
    <location>
        <begin position="17"/>
        <end position="206"/>
    </location>
</feature>
<dbReference type="EMBL" id="PQCO01000016">
    <property type="protein sequence ID" value="PUE05783.1"/>
    <property type="molecule type" value="Genomic_DNA"/>
</dbReference>
<comment type="similarity">
    <text evidence="4">Belongs to the cyclic nucleotide phosphodiesterase class-III family.</text>
</comment>
<dbReference type="SUPFAM" id="SSF56300">
    <property type="entry name" value="Metallo-dependent phosphatases"/>
    <property type="match status" value="1"/>
</dbReference>
<accession>A0A6N4E5C2</accession>
<dbReference type="GO" id="GO:0046872">
    <property type="term" value="F:metal ion binding"/>
    <property type="evidence" value="ECO:0007669"/>
    <property type="project" value="UniProtKB-KW"/>
</dbReference>
<keyword evidence="2" id="KW-0378">Hydrolase</keyword>
<dbReference type="Proteomes" id="UP000250928">
    <property type="component" value="Unassembled WGS sequence"/>
</dbReference>
<dbReference type="InterPro" id="IPR004843">
    <property type="entry name" value="Calcineurin-like_PHP"/>
</dbReference>
<name>A0A6N4E5C2_9GAMM</name>
<evidence type="ECO:0000256" key="3">
    <source>
        <dbReference type="ARBA" id="ARBA00023004"/>
    </source>
</evidence>
<dbReference type="Gene3D" id="3.60.21.10">
    <property type="match status" value="1"/>
</dbReference>
<proteinExistence type="inferred from homology"/>
<dbReference type="AlphaFoldDB" id="A0A6N4E5C2"/>
<evidence type="ECO:0000313" key="6">
    <source>
        <dbReference type="EMBL" id="PUE05783.1"/>
    </source>
</evidence>
<evidence type="ECO:0000256" key="1">
    <source>
        <dbReference type="ARBA" id="ARBA00022723"/>
    </source>
</evidence>
<dbReference type="GO" id="GO:0004112">
    <property type="term" value="F:cyclic-nucleotide phosphodiesterase activity"/>
    <property type="evidence" value="ECO:0007669"/>
    <property type="project" value="InterPro"/>
</dbReference>
<dbReference type="InterPro" id="IPR050884">
    <property type="entry name" value="CNP_phosphodiesterase-III"/>
</dbReference>
<evidence type="ECO:0000256" key="2">
    <source>
        <dbReference type="ARBA" id="ARBA00022801"/>
    </source>
</evidence>
<dbReference type="InterPro" id="IPR029052">
    <property type="entry name" value="Metallo-depent_PP-like"/>
</dbReference>
<protein>
    <submittedName>
        <fullName evidence="6">Phosphodiesterase</fullName>
    </submittedName>
</protein>
<keyword evidence="3" id="KW-0408">Iron</keyword>
<dbReference type="CDD" id="cd07402">
    <property type="entry name" value="MPP_GpdQ"/>
    <property type="match status" value="1"/>
</dbReference>
<gene>
    <name evidence="6" type="ORF">C3L24_00150</name>
</gene>
<evidence type="ECO:0000259" key="5">
    <source>
        <dbReference type="Pfam" id="PF00149"/>
    </source>
</evidence>
<reference evidence="6 7" key="1">
    <citation type="submission" date="2018-01" db="EMBL/GenBank/DDBJ databases">
        <title>Novel co-symbiosis in the lucinid bivalve Phacoides pectinatus.</title>
        <authorList>
            <person name="Lim S.J."/>
            <person name="Davis B.G."/>
            <person name="Gill D.E."/>
            <person name="Engel A.S."/>
            <person name="Anderson L.C."/>
            <person name="Campbell B.J."/>
        </authorList>
    </citation>
    <scope>NUCLEOTIDE SEQUENCE [LARGE SCALE GENOMIC DNA]</scope>
    <source>
        <strain evidence="6">N3_P5</strain>
    </source>
</reference>
<dbReference type="Pfam" id="PF00149">
    <property type="entry name" value="Metallophos"/>
    <property type="match status" value="1"/>
</dbReference>
<evidence type="ECO:0000256" key="4">
    <source>
        <dbReference type="ARBA" id="ARBA00025742"/>
    </source>
</evidence>
<sequence>MKPVNLQAHAPPGTPVRVLQLSDCHLHEIPGKPLAGLDTLHTLRQVVALAATQSPGNDLILVTGDISHDGHAATYTLARSELKSLPAPFYGLPGNHDDASLLSRHLMGHADGFPSEIILGDWLILLLDSTLPGSPGGHLLEEELLRLDQSLSRHPDLHVLIALHHQPLPSGCDWLDAMALNNADELFAVTDRHSNVRAILWGHIHQQFEGWRGAVRMMGCPSTCIQFAPGKADFALDDLPPGYRWLELRPDGGIDSAVVRLPATPGGLDLDSPGY</sequence>
<organism evidence="6 7">
    <name type="scientific">Candidatus Sedimenticola endophacoides</name>
    <dbReference type="NCBI Taxonomy" id="2548426"/>
    <lineage>
        <taxon>Bacteria</taxon>
        <taxon>Pseudomonadati</taxon>
        <taxon>Pseudomonadota</taxon>
        <taxon>Gammaproteobacteria</taxon>
        <taxon>Chromatiales</taxon>
        <taxon>Sedimenticolaceae</taxon>
        <taxon>Sedimenticola</taxon>
    </lineage>
</organism>